<accession>A0A1N7S8R6</accession>
<dbReference type="RefSeq" id="WP_094781229.1">
    <property type="nucleotide sequence ID" value="NZ_CYGX02000045.1"/>
</dbReference>
<keyword evidence="3" id="KW-1185">Reference proteome</keyword>
<feature type="transmembrane region" description="Helical" evidence="1">
    <location>
        <begin position="30"/>
        <end position="54"/>
    </location>
</feature>
<reference evidence="2 3" key="1">
    <citation type="submission" date="2016-12" db="EMBL/GenBank/DDBJ databases">
        <authorList>
            <person name="Song W.-J."/>
            <person name="Kurnit D.M."/>
        </authorList>
    </citation>
    <scope>NUCLEOTIDE SEQUENCE [LARGE SCALE GENOMIC DNA]</scope>
    <source>
        <strain evidence="2 3">STM7296</strain>
    </source>
</reference>
<proteinExistence type="predicted"/>
<evidence type="ECO:0008006" key="4">
    <source>
        <dbReference type="Google" id="ProtNLM"/>
    </source>
</evidence>
<keyword evidence="1" id="KW-0472">Membrane</keyword>
<keyword evidence="1" id="KW-0812">Transmembrane</keyword>
<dbReference type="EMBL" id="CYGX02000045">
    <property type="protein sequence ID" value="SIT43732.1"/>
    <property type="molecule type" value="Genomic_DNA"/>
</dbReference>
<dbReference type="AlphaFoldDB" id="A0A1N7S8R6"/>
<organism evidence="2 3">
    <name type="scientific">Paraburkholderia ribeironis</name>
    <dbReference type="NCBI Taxonomy" id="1247936"/>
    <lineage>
        <taxon>Bacteria</taxon>
        <taxon>Pseudomonadati</taxon>
        <taxon>Pseudomonadota</taxon>
        <taxon>Betaproteobacteria</taxon>
        <taxon>Burkholderiales</taxon>
        <taxon>Burkholderiaceae</taxon>
        <taxon>Paraburkholderia</taxon>
    </lineage>
</organism>
<evidence type="ECO:0000313" key="2">
    <source>
        <dbReference type="EMBL" id="SIT43732.1"/>
    </source>
</evidence>
<evidence type="ECO:0000256" key="1">
    <source>
        <dbReference type="SAM" id="Phobius"/>
    </source>
</evidence>
<gene>
    <name evidence="2" type="ORF">BN2475_450026</name>
</gene>
<name>A0A1N7S8R6_9BURK</name>
<dbReference type="Proteomes" id="UP000187012">
    <property type="component" value="Unassembled WGS sequence"/>
</dbReference>
<sequence>MKRIALLWNVVKRDLQVLLFALRHPDRPGWLMPATAVLALYAIAPFNIAIPFVGVIDDGVLVPMALHLMLRCLPVQLRNRGRAY</sequence>
<evidence type="ECO:0000313" key="3">
    <source>
        <dbReference type="Proteomes" id="UP000187012"/>
    </source>
</evidence>
<protein>
    <recommendedName>
        <fullName evidence="4">DUF1232 domain-containing protein</fullName>
    </recommendedName>
</protein>
<dbReference type="OrthoDB" id="9804184at2"/>
<keyword evidence="1" id="KW-1133">Transmembrane helix</keyword>